<evidence type="ECO:0000313" key="2">
    <source>
        <dbReference type="EMBL" id="AFS79044.1"/>
    </source>
</evidence>
<dbReference type="KEGG" id="cad:Curi_c20400"/>
<evidence type="ECO:0000313" key="3">
    <source>
        <dbReference type="Proteomes" id="UP000006094"/>
    </source>
</evidence>
<keyword evidence="1" id="KW-1133">Transmembrane helix</keyword>
<dbReference type="AlphaFoldDB" id="K0B0I3"/>
<dbReference type="eggNOG" id="ENOG502ZH7R">
    <property type="taxonomic scope" value="Bacteria"/>
</dbReference>
<keyword evidence="3" id="KW-1185">Reference proteome</keyword>
<gene>
    <name evidence="2" type="ordered locus">Curi_c20400</name>
</gene>
<dbReference type="OrthoDB" id="9943137at2"/>
<keyword evidence="1" id="KW-0812">Transmembrane</keyword>
<organism evidence="2 3">
    <name type="scientific">Gottschalkia acidurici (strain ATCC 7906 / DSM 604 / BCRC 14475 / CIP 104303 / KCTC 5404 / NCIMB 10678 / 9a)</name>
    <name type="common">Clostridium acidurici</name>
    <dbReference type="NCBI Taxonomy" id="1128398"/>
    <lineage>
        <taxon>Bacteria</taxon>
        <taxon>Bacillati</taxon>
        <taxon>Bacillota</taxon>
        <taxon>Tissierellia</taxon>
        <taxon>Tissierellales</taxon>
        <taxon>Gottschalkiaceae</taxon>
        <taxon>Gottschalkia</taxon>
    </lineage>
</organism>
<keyword evidence="1" id="KW-0472">Membrane</keyword>
<sequence>MWNIFIALIMIFITIYLSVKLAIRPLLNKSDVATVNDQESELIKLRDMEIISNIELEDLINFYKKEDEKRDNYIQYKKYEKILEELRNIKYLKDEEYFIKINKLKSYFNIGCK</sequence>
<dbReference type="RefSeq" id="WP_014968180.1">
    <property type="nucleotide sequence ID" value="NC_018664.1"/>
</dbReference>
<proteinExistence type="predicted"/>
<dbReference type="EMBL" id="CP003326">
    <property type="protein sequence ID" value="AFS79044.1"/>
    <property type="molecule type" value="Genomic_DNA"/>
</dbReference>
<reference evidence="2 3" key="1">
    <citation type="journal article" date="2012" name="PLoS ONE">
        <title>The purine-utilizing bacterium Clostridium acidurici 9a: a genome-guided metabolic reconsideration.</title>
        <authorList>
            <person name="Hartwich K."/>
            <person name="Poehlein A."/>
            <person name="Daniel R."/>
        </authorList>
    </citation>
    <scope>NUCLEOTIDE SEQUENCE [LARGE SCALE GENOMIC DNA]</scope>
    <source>
        <strain evidence="3">ATCC 7906 / DSM 604 / BCRC 14475 / CIP 104303 / KCTC 5404 / NCIMB 10678 / 9a</strain>
    </source>
</reference>
<protein>
    <submittedName>
        <fullName evidence="2">Uncharacterized protein</fullName>
    </submittedName>
</protein>
<name>K0B0I3_GOTA9</name>
<feature type="transmembrane region" description="Helical" evidence="1">
    <location>
        <begin position="6"/>
        <end position="23"/>
    </location>
</feature>
<dbReference type="HOGENOM" id="CLU_168748_0_0_9"/>
<dbReference type="STRING" id="1128398.Curi_c20400"/>
<dbReference type="Proteomes" id="UP000006094">
    <property type="component" value="Chromosome"/>
</dbReference>
<evidence type="ECO:0000256" key="1">
    <source>
        <dbReference type="SAM" id="Phobius"/>
    </source>
</evidence>
<accession>K0B0I3</accession>